<feature type="domain" description="Carbohydrate kinase PfkB" evidence="4">
    <location>
        <begin position="1"/>
        <end position="314"/>
    </location>
</feature>
<dbReference type="PANTHER" id="PTHR43320">
    <property type="entry name" value="SUGAR KINASE"/>
    <property type="match status" value="1"/>
</dbReference>
<evidence type="ECO:0000256" key="1">
    <source>
        <dbReference type="ARBA" id="ARBA00010688"/>
    </source>
</evidence>
<organism evidence="5 6">
    <name type="scientific">Aminobacterium colombiense (strain DSM 12261 / ALA-1)</name>
    <dbReference type="NCBI Taxonomy" id="572547"/>
    <lineage>
        <taxon>Bacteria</taxon>
        <taxon>Thermotogati</taxon>
        <taxon>Synergistota</taxon>
        <taxon>Synergistia</taxon>
        <taxon>Synergistales</taxon>
        <taxon>Aminobacteriaceae</taxon>
        <taxon>Aminobacterium</taxon>
    </lineage>
</organism>
<dbReference type="OrthoDB" id="9813569at2"/>
<gene>
    <name evidence="5" type="ordered locus">Amico_1671</name>
</gene>
<dbReference type="EMBL" id="CP001997">
    <property type="protein sequence ID" value="ADE57787.1"/>
    <property type="molecule type" value="Genomic_DNA"/>
</dbReference>
<proteinExistence type="inferred from homology"/>
<keyword evidence="6" id="KW-1185">Reference proteome</keyword>
<keyword evidence="3" id="KW-0418">Kinase</keyword>
<dbReference type="InterPro" id="IPR052700">
    <property type="entry name" value="Carb_kinase_PfkB-like"/>
</dbReference>
<evidence type="ECO:0000256" key="2">
    <source>
        <dbReference type="ARBA" id="ARBA00022679"/>
    </source>
</evidence>
<dbReference type="Proteomes" id="UP000002366">
    <property type="component" value="Chromosome"/>
</dbReference>
<evidence type="ECO:0000313" key="5">
    <source>
        <dbReference type="EMBL" id="ADE57787.1"/>
    </source>
</evidence>
<dbReference type="RefSeq" id="WP_013049049.1">
    <property type="nucleotide sequence ID" value="NC_014011.1"/>
</dbReference>
<dbReference type="CDD" id="cd01166">
    <property type="entry name" value="KdgK"/>
    <property type="match status" value="1"/>
</dbReference>
<dbReference type="HOGENOM" id="CLU_027634_0_1_0"/>
<dbReference type="SUPFAM" id="SSF53613">
    <property type="entry name" value="Ribokinase-like"/>
    <property type="match status" value="1"/>
</dbReference>
<keyword evidence="2" id="KW-0808">Transferase</keyword>
<reference evidence="5 6" key="1">
    <citation type="journal article" date="2010" name="Stand. Genomic Sci.">
        <title>Complete genome sequence of Aminobacterium colombiense type strain (ALA-1).</title>
        <authorList>
            <person name="Chertkov O."/>
            <person name="Sikorski J."/>
            <person name="Brambilla E."/>
            <person name="Lapidus A."/>
            <person name="Copeland A."/>
            <person name="Glavina Del Rio T."/>
            <person name="Nolan M."/>
            <person name="Lucas S."/>
            <person name="Tice H."/>
            <person name="Cheng J.F."/>
            <person name="Han C."/>
            <person name="Detter J.C."/>
            <person name="Bruce D."/>
            <person name="Tapia R."/>
            <person name="Goodwin L."/>
            <person name="Pitluck S."/>
            <person name="Liolios K."/>
            <person name="Ivanova N."/>
            <person name="Mavromatis K."/>
            <person name="Ovchinnikova G."/>
            <person name="Pati A."/>
            <person name="Chen A."/>
            <person name="Palaniappan K."/>
            <person name="Land M."/>
            <person name="Hauser L."/>
            <person name="Chang Y.J."/>
            <person name="Jeffries C.D."/>
            <person name="Spring S."/>
            <person name="Rohde M."/>
            <person name="Goker M."/>
            <person name="Bristow J."/>
            <person name="Eisen J.A."/>
            <person name="Markowitz V."/>
            <person name="Hugenholtz P."/>
            <person name="Kyrpides N.C."/>
            <person name="Klenk H.P."/>
        </authorList>
    </citation>
    <scope>NUCLEOTIDE SEQUENCE [LARGE SCALE GENOMIC DNA]</scope>
    <source>
        <strain evidence="6">DSM 12261 / ALA-1</strain>
    </source>
</reference>
<evidence type="ECO:0000313" key="6">
    <source>
        <dbReference type="Proteomes" id="UP000002366"/>
    </source>
</evidence>
<dbReference type="eggNOG" id="COG0524">
    <property type="taxonomic scope" value="Bacteria"/>
</dbReference>
<dbReference type="PANTHER" id="PTHR43320:SF2">
    <property type="entry name" value="2-DEHYDRO-3-DEOXYGLUCONOKINASE_2-DEHYDRO-3-DEOXYGALACTONOKINASE"/>
    <property type="match status" value="1"/>
</dbReference>
<accession>D5EGV5</accession>
<dbReference type="KEGG" id="aco:Amico_1671"/>
<dbReference type="InterPro" id="IPR011611">
    <property type="entry name" value="PfkB_dom"/>
</dbReference>
<comment type="similarity">
    <text evidence="1">Belongs to the carbohydrate kinase PfkB family.</text>
</comment>
<sequence>MAKFITFGEIMMRLTPPGREKILQTPQFVATFGGAEANVAVALSNYGEDAAFVTAVPDNPIGDGVIHELRGFGVDTRFIRKSGERLGIYYTETGSCMRPSRVIYDRAHSAIAEVKPGDFDWDTILDGAKWFHVTGITPAIAEGTADVTLEALKKCKEKAITVSCDLNYRNKLWKWGKTPLEVMPELMNYVDLVIANEEDCQKCLGIEADVDVTSGSLDIDKYRALSQKMLAQFPRVRYLAVSLRESISADWNNWSAILAERGEVHVSKKYEIRHIVDRIGGGDSFGSGLIYGLNNFETPQEALEFAVAASALKHTIYGDFNRVTVKDALTLAGGDASGRVQR</sequence>
<dbReference type="AlphaFoldDB" id="D5EGV5"/>
<name>D5EGV5_AMICL</name>
<dbReference type="STRING" id="572547.Amico_1671"/>
<dbReference type="Pfam" id="PF00294">
    <property type="entry name" value="PfkB"/>
    <property type="match status" value="1"/>
</dbReference>
<dbReference type="Gene3D" id="3.40.1190.20">
    <property type="match status" value="1"/>
</dbReference>
<protein>
    <submittedName>
        <fullName evidence="5">PfkB domain protein</fullName>
    </submittedName>
</protein>
<evidence type="ECO:0000256" key="3">
    <source>
        <dbReference type="ARBA" id="ARBA00022777"/>
    </source>
</evidence>
<dbReference type="InterPro" id="IPR029056">
    <property type="entry name" value="Ribokinase-like"/>
</dbReference>
<evidence type="ECO:0000259" key="4">
    <source>
        <dbReference type="Pfam" id="PF00294"/>
    </source>
</evidence>
<dbReference type="GO" id="GO:0016301">
    <property type="term" value="F:kinase activity"/>
    <property type="evidence" value="ECO:0007669"/>
    <property type="project" value="UniProtKB-KW"/>
</dbReference>